<dbReference type="Pfam" id="PF01242">
    <property type="entry name" value="PTPS"/>
    <property type="match status" value="1"/>
</dbReference>
<organism evidence="5">
    <name type="scientific">marine sediment metagenome</name>
    <dbReference type="NCBI Taxonomy" id="412755"/>
    <lineage>
        <taxon>unclassified sequences</taxon>
        <taxon>metagenomes</taxon>
        <taxon>ecological metagenomes</taxon>
    </lineage>
</organism>
<evidence type="ECO:0000256" key="2">
    <source>
        <dbReference type="ARBA" id="ARBA00022723"/>
    </source>
</evidence>
<dbReference type="InterPro" id="IPR038418">
    <property type="entry name" value="6-PTP_synth/QueD_sf"/>
</dbReference>
<gene>
    <name evidence="5" type="ORF">S01H4_58355</name>
</gene>
<dbReference type="PANTHER" id="PTHR12589">
    <property type="entry name" value="PYRUVOYL TETRAHYDROBIOPTERIN SYNTHASE"/>
    <property type="match status" value="1"/>
</dbReference>
<dbReference type="GO" id="GO:0016829">
    <property type="term" value="F:lyase activity"/>
    <property type="evidence" value="ECO:0007669"/>
    <property type="project" value="UniProtKB-KW"/>
</dbReference>
<dbReference type="GO" id="GO:0046872">
    <property type="term" value="F:metal ion binding"/>
    <property type="evidence" value="ECO:0007669"/>
    <property type="project" value="UniProtKB-KW"/>
</dbReference>
<dbReference type="SUPFAM" id="SSF55620">
    <property type="entry name" value="Tetrahydrobiopterin biosynthesis enzymes-like"/>
    <property type="match status" value="1"/>
</dbReference>
<evidence type="ECO:0000256" key="4">
    <source>
        <dbReference type="ARBA" id="ARBA00023239"/>
    </source>
</evidence>
<reference evidence="5" key="1">
    <citation type="journal article" date="2014" name="Front. Microbiol.">
        <title>High frequency of phylogenetically diverse reductive dehalogenase-homologous genes in deep subseafloor sedimentary metagenomes.</title>
        <authorList>
            <person name="Kawai M."/>
            <person name="Futagami T."/>
            <person name="Toyoda A."/>
            <person name="Takaki Y."/>
            <person name="Nishi S."/>
            <person name="Hori S."/>
            <person name="Arai W."/>
            <person name="Tsubouchi T."/>
            <person name="Morono Y."/>
            <person name="Uchiyama I."/>
            <person name="Ito T."/>
            <person name="Fujiyama A."/>
            <person name="Inagaki F."/>
            <person name="Takami H."/>
        </authorList>
    </citation>
    <scope>NUCLEOTIDE SEQUENCE</scope>
    <source>
        <strain evidence="5">Expedition CK06-06</strain>
    </source>
</reference>
<evidence type="ECO:0000256" key="1">
    <source>
        <dbReference type="ARBA" id="ARBA00001947"/>
    </source>
</evidence>
<keyword evidence="4" id="KW-0456">Lyase</keyword>
<comment type="caution">
    <text evidence="5">The sequence shown here is derived from an EMBL/GenBank/DDBJ whole genome shotgun (WGS) entry which is preliminary data.</text>
</comment>
<dbReference type="Gene3D" id="3.30.479.10">
    <property type="entry name" value="6-pyruvoyl tetrahydropterin synthase/QueD"/>
    <property type="match status" value="1"/>
</dbReference>
<dbReference type="PANTHER" id="PTHR12589:SF7">
    <property type="entry name" value="6-PYRUVOYL TETRAHYDROBIOPTERIN SYNTHASE"/>
    <property type="match status" value="1"/>
</dbReference>
<protein>
    <recommendedName>
        <fullName evidence="6">6-pyruvoyl tetrahydrobiopterin synthase</fullName>
    </recommendedName>
</protein>
<dbReference type="InterPro" id="IPR007115">
    <property type="entry name" value="6-PTP_synth/QueD"/>
</dbReference>
<sequence>MTIIIKTSVTKCFEFEMGHILSESYDEDCQQPHGHSYKLEVTFSGPVQENGVIVDFKKMNQIITPIVKRFDHTFLSPQTFGRNPTAENMALNIFHSIEEITTLMIFSFLIHLLLKLCLCYL</sequence>
<evidence type="ECO:0008006" key="6">
    <source>
        <dbReference type="Google" id="ProtNLM"/>
    </source>
</evidence>
<comment type="cofactor">
    <cofactor evidence="1">
        <name>Zn(2+)</name>
        <dbReference type="ChEBI" id="CHEBI:29105"/>
    </cofactor>
</comment>
<evidence type="ECO:0000256" key="3">
    <source>
        <dbReference type="ARBA" id="ARBA00022833"/>
    </source>
</evidence>
<name>X1D243_9ZZZZ</name>
<proteinExistence type="predicted"/>
<dbReference type="EMBL" id="BART01034076">
    <property type="protein sequence ID" value="GAH14237.1"/>
    <property type="molecule type" value="Genomic_DNA"/>
</dbReference>
<accession>X1D243</accession>
<keyword evidence="2" id="KW-0479">Metal-binding</keyword>
<evidence type="ECO:0000313" key="5">
    <source>
        <dbReference type="EMBL" id="GAH14237.1"/>
    </source>
</evidence>
<dbReference type="AlphaFoldDB" id="X1D243"/>
<keyword evidence="3" id="KW-0862">Zinc</keyword>
<dbReference type="PIRSF" id="PIRSF006113">
    <property type="entry name" value="PTP_synth"/>
    <property type="match status" value="1"/>
</dbReference>